<dbReference type="PANTHER" id="PTHR43385:SF1">
    <property type="entry name" value="RIBOFLAVIN TRANSPORTER RIBJ"/>
    <property type="match status" value="1"/>
</dbReference>
<feature type="transmembrane region" description="Helical" evidence="6">
    <location>
        <begin position="79"/>
        <end position="98"/>
    </location>
</feature>
<organism evidence="7 8">
    <name type="scientific">Massilia violaceinigra</name>
    <dbReference type="NCBI Taxonomy" id="2045208"/>
    <lineage>
        <taxon>Bacteria</taxon>
        <taxon>Pseudomonadati</taxon>
        <taxon>Pseudomonadota</taxon>
        <taxon>Betaproteobacteria</taxon>
        <taxon>Burkholderiales</taxon>
        <taxon>Oxalobacteraceae</taxon>
        <taxon>Telluria group</taxon>
        <taxon>Massilia</taxon>
    </lineage>
</organism>
<dbReference type="InterPro" id="IPR052983">
    <property type="entry name" value="MFS_Riboflavin_Transporter"/>
</dbReference>
<accession>A0A2D2DGG3</accession>
<dbReference type="RefSeq" id="WP_099874051.1">
    <property type="nucleotide sequence ID" value="NZ_CP024608.1"/>
</dbReference>
<feature type="transmembrane region" description="Helical" evidence="6">
    <location>
        <begin position="170"/>
        <end position="188"/>
    </location>
</feature>
<gene>
    <name evidence="7" type="ORF">CR152_05670</name>
</gene>
<evidence type="ECO:0000256" key="5">
    <source>
        <dbReference type="ARBA" id="ARBA00023136"/>
    </source>
</evidence>
<evidence type="ECO:0000256" key="4">
    <source>
        <dbReference type="ARBA" id="ARBA00022989"/>
    </source>
</evidence>
<feature type="transmembrane region" description="Helical" evidence="6">
    <location>
        <begin position="217"/>
        <end position="240"/>
    </location>
</feature>
<feature type="transmembrane region" description="Helical" evidence="6">
    <location>
        <begin position="246"/>
        <end position="270"/>
    </location>
</feature>
<evidence type="ECO:0000256" key="1">
    <source>
        <dbReference type="ARBA" id="ARBA00004141"/>
    </source>
</evidence>
<comment type="subcellular location">
    <subcellularLocation>
        <location evidence="1">Membrane</location>
        <topology evidence="1">Multi-pass membrane protein</topology>
    </subcellularLocation>
</comment>
<feature type="transmembrane region" description="Helical" evidence="6">
    <location>
        <begin position="341"/>
        <end position="367"/>
    </location>
</feature>
<reference evidence="7" key="1">
    <citation type="submission" date="2017-10" db="EMBL/GenBank/DDBJ databases">
        <title>Massilia psychrophilum sp. nov., a novel purple-pigmented bacterium isolated from Tianshan glacier, Xinjiang Municipality, China.</title>
        <authorList>
            <person name="Wang H."/>
        </authorList>
    </citation>
    <scope>NUCLEOTIDE SEQUENCE [LARGE SCALE GENOMIC DNA]</scope>
    <source>
        <strain evidence="7">B2</strain>
    </source>
</reference>
<keyword evidence="4 6" id="KW-1133">Transmembrane helix</keyword>
<dbReference type="Pfam" id="PF07690">
    <property type="entry name" value="MFS_1"/>
    <property type="match status" value="1"/>
</dbReference>
<feature type="transmembrane region" description="Helical" evidence="6">
    <location>
        <begin position="307"/>
        <end position="329"/>
    </location>
</feature>
<keyword evidence="5 6" id="KW-0472">Membrane</keyword>
<keyword evidence="2" id="KW-0813">Transport</keyword>
<name>A0A2D2DGG3_9BURK</name>
<dbReference type="InterPro" id="IPR036259">
    <property type="entry name" value="MFS_trans_sf"/>
</dbReference>
<keyword evidence="3 6" id="KW-0812">Transmembrane</keyword>
<dbReference type="AlphaFoldDB" id="A0A2D2DGG3"/>
<dbReference type="OrthoDB" id="5966585at2"/>
<feature type="transmembrane region" description="Helical" evidence="6">
    <location>
        <begin position="104"/>
        <end position="127"/>
    </location>
</feature>
<evidence type="ECO:0000256" key="6">
    <source>
        <dbReference type="SAM" id="Phobius"/>
    </source>
</evidence>
<protein>
    <submittedName>
        <fullName evidence="7">MFS transporter</fullName>
    </submittedName>
</protein>
<dbReference type="SUPFAM" id="SSF103473">
    <property type="entry name" value="MFS general substrate transporter"/>
    <property type="match status" value="1"/>
</dbReference>
<evidence type="ECO:0000256" key="2">
    <source>
        <dbReference type="ARBA" id="ARBA00022448"/>
    </source>
</evidence>
<dbReference type="InterPro" id="IPR011701">
    <property type="entry name" value="MFS"/>
</dbReference>
<dbReference type="EMBL" id="CP024608">
    <property type="protein sequence ID" value="ATQ74063.1"/>
    <property type="molecule type" value="Genomic_DNA"/>
</dbReference>
<sequence length="404" mass="42611">MDRPPRPVATIATIAILAVTQILSWGTLYYAFAVVAHDIARELALPRAAVFGAFSWCLLVAGITATPSGILIDRHGGRLVMAGGSLLCGLGFIMLSQARGATAYYLAWTVLGAAMPAVLYDAAFATLNRQFGMRARGAISTLTLFGGFASTVFWPLTVHLNGIAGWRTTYLAYGLVQLLLCMPLHLLLSTPPEAAQMHKQAAAGADFSLRQALRHPAFWKLAFAFSANSFIFSALSAHLIPILQSYGHALSSVVWMAALIGPMQVAGRLGEMRMARHARPQASGTFCFAVLPGALLAVLFWGQHQVAVALFCVLYGLSIGILTIVRGTLPQILFGARNYGAISGALAGPALIARAAGPIAIAALLQFNSSPALLFSLLLGCSLASLLFYLLAVRSSSPAAATAR</sequence>
<dbReference type="GO" id="GO:0016020">
    <property type="term" value="C:membrane"/>
    <property type="evidence" value="ECO:0007669"/>
    <property type="project" value="UniProtKB-SubCell"/>
</dbReference>
<dbReference type="Gene3D" id="1.20.1250.20">
    <property type="entry name" value="MFS general substrate transporter like domains"/>
    <property type="match status" value="1"/>
</dbReference>
<feature type="transmembrane region" description="Helical" evidence="6">
    <location>
        <begin position="139"/>
        <end position="158"/>
    </location>
</feature>
<evidence type="ECO:0000313" key="7">
    <source>
        <dbReference type="EMBL" id="ATQ74063.1"/>
    </source>
</evidence>
<dbReference type="PANTHER" id="PTHR43385">
    <property type="entry name" value="RIBOFLAVIN TRANSPORTER RIBJ"/>
    <property type="match status" value="1"/>
</dbReference>
<dbReference type="GO" id="GO:0022857">
    <property type="term" value="F:transmembrane transporter activity"/>
    <property type="evidence" value="ECO:0007669"/>
    <property type="project" value="InterPro"/>
</dbReference>
<dbReference type="KEGG" id="mass:CR152_05670"/>
<evidence type="ECO:0000313" key="8">
    <source>
        <dbReference type="Proteomes" id="UP000229897"/>
    </source>
</evidence>
<feature type="transmembrane region" description="Helical" evidence="6">
    <location>
        <begin position="373"/>
        <end position="392"/>
    </location>
</feature>
<feature type="transmembrane region" description="Helical" evidence="6">
    <location>
        <begin position="48"/>
        <end position="72"/>
    </location>
</feature>
<evidence type="ECO:0000256" key="3">
    <source>
        <dbReference type="ARBA" id="ARBA00022692"/>
    </source>
</evidence>
<keyword evidence="8" id="KW-1185">Reference proteome</keyword>
<proteinExistence type="predicted"/>
<feature type="transmembrane region" description="Helical" evidence="6">
    <location>
        <begin position="282"/>
        <end position="301"/>
    </location>
</feature>
<dbReference type="Proteomes" id="UP000229897">
    <property type="component" value="Chromosome"/>
</dbReference>